<dbReference type="SUPFAM" id="SSF48008">
    <property type="entry name" value="GntR ligand-binding domain-like"/>
    <property type="match status" value="1"/>
</dbReference>
<evidence type="ECO:0000256" key="1">
    <source>
        <dbReference type="ARBA" id="ARBA00023015"/>
    </source>
</evidence>
<dbReference type="InterPro" id="IPR000524">
    <property type="entry name" value="Tscrpt_reg_HTH_GntR"/>
</dbReference>
<evidence type="ECO:0000313" key="5">
    <source>
        <dbReference type="EMBL" id="MFD2418552.1"/>
    </source>
</evidence>
<feature type="domain" description="HTH gntR-type" evidence="4">
    <location>
        <begin position="9"/>
        <end position="76"/>
    </location>
</feature>
<proteinExistence type="predicted"/>
<dbReference type="SMART" id="SM00345">
    <property type="entry name" value="HTH_GNTR"/>
    <property type="match status" value="1"/>
</dbReference>
<reference evidence="6" key="1">
    <citation type="journal article" date="2019" name="Int. J. Syst. Evol. Microbiol.">
        <title>The Global Catalogue of Microorganisms (GCM) 10K type strain sequencing project: providing services to taxonomists for standard genome sequencing and annotation.</title>
        <authorList>
            <consortium name="The Broad Institute Genomics Platform"/>
            <consortium name="The Broad Institute Genome Sequencing Center for Infectious Disease"/>
            <person name="Wu L."/>
            <person name="Ma J."/>
        </authorList>
    </citation>
    <scope>NUCLEOTIDE SEQUENCE [LARGE SCALE GENOMIC DNA]</scope>
    <source>
        <strain evidence="6">CGMCC 4.7645</strain>
    </source>
</reference>
<evidence type="ECO:0000256" key="2">
    <source>
        <dbReference type="ARBA" id="ARBA00023125"/>
    </source>
</evidence>
<dbReference type="PROSITE" id="PS50949">
    <property type="entry name" value="HTH_GNTR"/>
    <property type="match status" value="1"/>
</dbReference>
<dbReference type="Proteomes" id="UP001597417">
    <property type="component" value="Unassembled WGS sequence"/>
</dbReference>
<dbReference type="CDD" id="cd07377">
    <property type="entry name" value="WHTH_GntR"/>
    <property type="match status" value="1"/>
</dbReference>
<evidence type="ECO:0000313" key="6">
    <source>
        <dbReference type="Proteomes" id="UP001597417"/>
    </source>
</evidence>
<gene>
    <name evidence="5" type="ORF">ACFSXZ_19705</name>
</gene>
<keyword evidence="3" id="KW-0804">Transcription</keyword>
<dbReference type="Gene3D" id="1.20.120.530">
    <property type="entry name" value="GntR ligand-binding domain-like"/>
    <property type="match status" value="1"/>
</dbReference>
<dbReference type="Pfam" id="PF00392">
    <property type="entry name" value="GntR"/>
    <property type="match status" value="1"/>
</dbReference>
<sequence length="216" mass="23115">MPGTFTLPASRTELVLEEIRRAILTRELLPGQPLVEMELAQRLGVSKTPVREALKLLSGSGLVTFSSYKGASVSVVDEDLARQVFDVRLLLEPEAVRRTVIAGGGLGEAAEALEAAAAALEAGDRAALSLVNRRFHRALYAGCGNALMVRMLDDVADRVALISVAGWEANAGAKRELTEHKAVLRAARSGKADRAAELLHQHISGFLDRLLAAMAR</sequence>
<keyword evidence="2" id="KW-0238">DNA-binding</keyword>
<name>A0ABW5FXK4_9PSEU</name>
<dbReference type="PANTHER" id="PTHR43537:SF24">
    <property type="entry name" value="GLUCONATE OPERON TRANSCRIPTIONAL REPRESSOR"/>
    <property type="match status" value="1"/>
</dbReference>
<organism evidence="5 6">
    <name type="scientific">Amycolatopsis pigmentata</name>
    <dbReference type="NCBI Taxonomy" id="450801"/>
    <lineage>
        <taxon>Bacteria</taxon>
        <taxon>Bacillati</taxon>
        <taxon>Actinomycetota</taxon>
        <taxon>Actinomycetes</taxon>
        <taxon>Pseudonocardiales</taxon>
        <taxon>Pseudonocardiaceae</taxon>
        <taxon>Amycolatopsis</taxon>
    </lineage>
</organism>
<accession>A0ABW5FXK4</accession>
<dbReference type="InterPro" id="IPR008920">
    <property type="entry name" value="TF_FadR/GntR_C"/>
</dbReference>
<keyword evidence="6" id="KW-1185">Reference proteome</keyword>
<protein>
    <submittedName>
        <fullName evidence="5">GntR family transcriptional regulator</fullName>
    </submittedName>
</protein>
<dbReference type="Gene3D" id="1.10.10.10">
    <property type="entry name" value="Winged helix-like DNA-binding domain superfamily/Winged helix DNA-binding domain"/>
    <property type="match status" value="1"/>
</dbReference>
<dbReference type="SUPFAM" id="SSF46785">
    <property type="entry name" value="Winged helix' DNA-binding domain"/>
    <property type="match status" value="1"/>
</dbReference>
<dbReference type="SMART" id="SM00895">
    <property type="entry name" value="FCD"/>
    <property type="match status" value="1"/>
</dbReference>
<dbReference type="Pfam" id="PF07729">
    <property type="entry name" value="FCD"/>
    <property type="match status" value="1"/>
</dbReference>
<dbReference type="InterPro" id="IPR036388">
    <property type="entry name" value="WH-like_DNA-bd_sf"/>
</dbReference>
<keyword evidence="1" id="KW-0805">Transcription regulation</keyword>
<dbReference type="PANTHER" id="PTHR43537">
    <property type="entry name" value="TRANSCRIPTIONAL REGULATOR, GNTR FAMILY"/>
    <property type="match status" value="1"/>
</dbReference>
<dbReference type="EMBL" id="JBHUKR010000009">
    <property type="protein sequence ID" value="MFD2418552.1"/>
    <property type="molecule type" value="Genomic_DNA"/>
</dbReference>
<evidence type="ECO:0000259" key="4">
    <source>
        <dbReference type="PROSITE" id="PS50949"/>
    </source>
</evidence>
<dbReference type="RefSeq" id="WP_378266571.1">
    <property type="nucleotide sequence ID" value="NZ_JBHUKR010000009.1"/>
</dbReference>
<dbReference type="InterPro" id="IPR011711">
    <property type="entry name" value="GntR_C"/>
</dbReference>
<evidence type="ECO:0000256" key="3">
    <source>
        <dbReference type="ARBA" id="ARBA00023163"/>
    </source>
</evidence>
<dbReference type="InterPro" id="IPR036390">
    <property type="entry name" value="WH_DNA-bd_sf"/>
</dbReference>
<comment type="caution">
    <text evidence="5">The sequence shown here is derived from an EMBL/GenBank/DDBJ whole genome shotgun (WGS) entry which is preliminary data.</text>
</comment>